<dbReference type="InterPro" id="IPR007889">
    <property type="entry name" value="HTH_Psq"/>
</dbReference>
<dbReference type="GO" id="GO:0005634">
    <property type="term" value="C:nucleus"/>
    <property type="evidence" value="ECO:0007669"/>
    <property type="project" value="TreeGrafter"/>
</dbReference>
<reference evidence="5" key="1">
    <citation type="journal article" date="2010" name="Nature">
        <title>The Amphimedon queenslandica genome and the evolution of animal complexity.</title>
        <authorList>
            <person name="Srivastava M."/>
            <person name="Simakov O."/>
            <person name="Chapman J."/>
            <person name="Fahey B."/>
            <person name="Gauthier M.E."/>
            <person name="Mitros T."/>
            <person name="Richards G.S."/>
            <person name="Conaco C."/>
            <person name="Dacre M."/>
            <person name="Hellsten U."/>
            <person name="Larroux C."/>
            <person name="Putnam N.H."/>
            <person name="Stanke M."/>
            <person name="Adamska M."/>
            <person name="Darling A."/>
            <person name="Degnan S.M."/>
            <person name="Oakley T.H."/>
            <person name="Plachetzki D.C."/>
            <person name="Zhai Y."/>
            <person name="Adamski M."/>
            <person name="Calcino A."/>
            <person name="Cummins S.F."/>
            <person name="Goodstein D.M."/>
            <person name="Harris C."/>
            <person name="Jackson D.J."/>
            <person name="Leys S.P."/>
            <person name="Shu S."/>
            <person name="Woodcroft B.J."/>
            <person name="Vervoort M."/>
            <person name="Kosik K.S."/>
            <person name="Manning G."/>
            <person name="Degnan B.M."/>
            <person name="Rokhsar D.S."/>
        </authorList>
    </citation>
    <scope>NUCLEOTIDE SEQUENCE [LARGE SCALE GENOMIC DNA]</scope>
</reference>
<keyword evidence="1" id="KW-0175">Coiled coil</keyword>
<dbReference type="Proteomes" id="UP000007879">
    <property type="component" value="Unassembled WGS sequence"/>
</dbReference>
<evidence type="ECO:0008006" key="6">
    <source>
        <dbReference type="Google" id="ProtNLM"/>
    </source>
</evidence>
<feature type="domain" description="DDE-1" evidence="2">
    <location>
        <begin position="203"/>
        <end position="368"/>
    </location>
</feature>
<evidence type="ECO:0000259" key="2">
    <source>
        <dbReference type="Pfam" id="PF03184"/>
    </source>
</evidence>
<dbReference type="Gene3D" id="1.10.10.60">
    <property type="entry name" value="Homeodomain-like"/>
    <property type="match status" value="1"/>
</dbReference>
<dbReference type="InterPro" id="IPR015915">
    <property type="entry name" value="Kelch-typ_b-propeller"/>
</dbReference>
<reference evidence="4" key="2">
    <citation type="submission" date="2024-06" db="UniProtKB">
        <authorList>
            <consortium name="EnsemblMetazoa"/>
        </authorList>
    </citation>
    <scope>IDENTIFICATION</scope>
</reference>
<dbReference type="PANTHER" id="PTHR19303">
    <property type="entry name" value="TRANSPOSON"/>
    <property type="match status" value="1"/>
</dbReference>
<evidence type="ECO:0000259" key="3">
    <source>
        <dbReference type="Pfam" id="PF05225"/>
    </source>
</evidence>
<organism evidence="4 5">
    <name type="scientific">Amphimedon queenslandica</name>
    <name type="common">Sponge</name>
    <dbReference type="NCBI Taxonomy" id="400682"/>
    <lineage>
        <taxon>Eukaryota</taxon>
        <taxon>Metazoa</taxon>
        <taxon>Porifera</taxon>
        <taxon>Demospongiae</taxon>
        <taxon>Heteroscleromorpha</taxon>
        <taxon>Haplosclerida</taxon>
        <taxon>Niphatidae</taxon>
        <taxon>Amphimedon</taxon>
    </lineage>
</organism>
<dbReference type="EnsemblMetazoa" id="XM_020004163.1">
    <property type="protein sequence ID" value="XP_019859722.1"/>
    <property type="gene ID" value="LOC109587955"/>
</dbReference>
<dbReference type="PANTHER" id="PTHR19303:SF74">
    <property type="entry name" value="POGO TRANSPOSABLE ELEMENT WITH KRAB DOMAIN"/>
    <property type="match status" value="1"/>
</dbReference>
<dbReference type="AlphaFoldDB" id="A0AAN0JRU8"/>
<evidence type="ECO:0000256" key="1">
    <source>
        <dbReference type="SAM" id="Coils"/>
    </source>
</evidence>
<dbReference type="SUPFAM" id="SSF46689">
    <property type="entry name" value="Homeodomain-like"/>
    <property type="match status" value="1"/>
</dbReference>
<dbReference type="SUPFAM" id="SSF117281">
    <property type="entry name" value="Kelch motif"/>
    <property type="match status" value="1"/>
</dbReference>
<evidence type="ECO:0000313" key="5">
    <source>
        <dbReference type="Proteomes" id="UP000007879"/>
    </source>
</evidence>
<dbReference type="InterPro" id="IPR050863">
    <property type="entry name" value="CenT-Element_Derived"/>
</dbReference>
<dbReference type="GeneID" id="109587955"/>
<protein>
    <recommendedName>
        <fullName evidence="6">HTH CENPB-type domain-containing protein</fullName>
    </recommendedName>
</protein>
<dbReference type="Pfam" id="PF05225">
    <property type="entry name" value="HTH_psq"/>
    <property type="match status" value="1"/>
</dbReference>
<dbReference type="InterPro" id="IPR004875">
    <property type="entry name" value="DDE_SF_endonuclease_dom"/>
</dbReference>
<dbReference type="KEGG" id="aqu:109587955"/>
<sequence length="965" mass="107850">MATRPCTYSTWPEISMTNAIKAVEEEGLTVRFAAELYGIPKSTLYDGIRGNVQHGTKPGPVPYLTKEEEVILAKFLIKCSQIGFPCTVSEVLALVRQTIQSKGLSDVSISYGWWQKFCSRHSELSLRTAVPLSLSRAMATDNSVIQKYFDILEDTLKENSLFNNPTRIFNCDETGLPLNPKSLKVVSGRGAKNVSQITGEGKSQITVLACTCAAGVPLPPFVIFDRKTFNDQLMVGEIPGTLYGSSPNGWISRELFLYWFRKLFLTSVPRVRPLLLLMDGHSTHYGPDLIKIAAEEQILIFVLPPNTTHLTQPLDKRCFGPLKTAWKAVCHEFCTKNPGRVVTRYDFSVLFADAWRRSMTQRNIASGFEVTGICPFNRNAIKTGNDKQETISRSLLDQTGLAYIPLYSPDIKRTRDHDSSFNSSLLERSLSENDLSQAVTPMRRVMPIESFLKTPSHPSSKSTLKPKSCGRVLTSVEFMTCIEEKERMKQEALKEKERKRIARLENQKEANRVKELKRSAKTERVIRTAKGSKGSVRTKETTVSPANATTAKKKSADYPTAKKSVQSAHRVDTRRSVRTKRKMERVGQCTVNNGIAKDAVPPTTYATKRNVKSKGESVFLWGGNRPDLPSVHDSPPKRKLLSTIDRLEFRTGHWSSHVTRGTSPPLGAIGYFCTTRNNDIFFFGGYCGHDFCYYNDVNSFNSLTYEWSNIIPTSDAVMKRGYGGMMCMESMGTEYLFMIGGTGSIPTTYQSQYQYIQIGRSRIRTNEQNLLNLSTRQWIIPTISGQCCPPTSAFAIQKISNNKAVMFGGGVASDDGRSDIVVNTVYTCQLVSDTTIHWESVKGPVVPASVQWPVKRRYYAITSIISDSPTLVMIGGDGKGQLVNDSWLLNTSQYQWSKIVLPESVTGRWAHSLSSIMMSPDCVWLVVVGGKGTREWKDVGRGYEEPFSNYITDPNITMLIELGKN</sequence>
<keyword evidence="5" id="KW-1185">Reference proteome</keyword>
<dbReference type="InterPro" id="IPR009057">
    <property type="entry name" value="Homeodomain-like_sf"/>
</dbReference>
<dbReference type="Pfam" id="PF03184">
    <property type="entry name" value="DDE_1"/>
    <property type="match status" value="1"/>
</dbReference>
<feature type="coiled-coil region" evidence="1">
    <location>
        <begin position="482"/>
        <end position="519"/>
    </location>
</feature>
<evidence type="ECO:0000313" key="4">
    <source>
        <dbReference type="EnsemblMetazoa" id="XP_019859722.1"/>
    </source>
</evidence>
<proteinExistence type="predicted"/>
<dbReference type="Gene3D" id="2.120.10.80">
    <property type="entry name" value="Kelch-type beta propeller"/>
    <property type="match status" value="2"/>
</dbReference>
<dbReference type="RefSeq" id="XP_019859722.1">
    <property type="nucleotide sequence ID" value="XM_020004163.1"/>
</dbReference>
<accession>A0AAN0JRU8</accession>
<dbReference type="GO" id="GO:0003677">
    <property type="term" value="F:DNA binding"/>
    <property type="evidence" value="ECO:0007669"/>
    <property type="project" value="InterPro"/>
</dbReference>
<name>A0AAN0JRU8_AMPQE</name>
<feature type="domain" description="HTH psq-type" evidence="3">
    <location>
        <begin position="16"/>
        <end position="54"/>
    </location>
</feature>